<dbReference type="GO" id="GO:0007165">
    <property type="term" value="P:signal transduction"/>
    <property type="evidence" value="ECO:0007669"/>
    <property type="project" value="InterPro"/>
</dbReference>
<dbReference type="KEGG" id="fas:105270256"/>
<dbReference type="InterPro" id="IPR033593">
    <property type="entry name" value="N-RASSF"/>
</dbReference>
<evidence type="ECO:0000259" key="3">
    <source>
        <dbReference type="PROSITE" id="PS50200"/>
    </source>
</evidence>
<gene>
    <name evidence="4" type="primary">RASSF8_0</name>
    <name evidence="6" type="synonym">RASSF8</name>
    <name evidence="4" type="ORF">g.3557</name>
</gene>
<proteinExistence type="predicted"/>
<feature type="domain" description="Ras-associating" evidence="3">
    <location>
        <begin position="1"/>
        <end position="82"/>
    </location>
</feature>
<organism evidence="4">
    <name type="scientific">Fopius arisanus</name>
    <dbReference type="NCBI Taxonomy" id="64838"/>
    <lineage>
        <taxon>Eukaryota</taxon>
        <taxon>Metazoa</taxon>
        <taxon>Ecdysozoa</taxon>
        <taxon>Arthropoda</taxon>
        <taxon>Hexapoda</taxon>
        <taxon>Insecta</taxon>
        <taxon>Pterygota</taxon>
        <taxon>Neoptera</taxon>
        <taxon>Endopterygota</taxon>
        <taxon>Hymenoptera</taxon>
        <taxon>Apocrita</taxon>
        <taxon>Ichneumonoidea</taxon>
        <taxon>Braconidae</taxon>
        <taxon>Opiinae</taxon>
        <taxon>Fopius</taxon>
    </lineage>
</organism>
<dbReference type="SUPFAM" id="SSF54236">
    <property type="entry name" value="Ubiquitin-like"/>
    <property type="match status" value="1"/>
</dbReference>
<accession>A0A9R1TH85</accession>
<feature type="region of interest" description="Disordered" evidence="2">
    <location>
        <begin position="531"/>
        <end position="559"/>
    </location>
</feature>
<accession>A0A0C9RDI7</accession>
<evidence type="ECO:0000313" key="5">
    <source>
        <dbReference type="Proteomes" id="UP000694866"/>
    </source>
</evidence>
<dbReference type="InterPro" id="IPR000159">
    <property type="entry name" value="RA_dom"/>
</dbReference>
<feature type="region of interest" description="Disordered" evidence="2">
    <location>
        <begin position="82"/>
        <end position="141"/>
    </location>
</feature>
<dbReference type="CTD" id="11228"/>
<feature type="coiled-coil region" evidence="1">
    <location>
        <begin position="409"/>
        <end position="510"/>
    </location>
</feature>
<protein>
    <submittedName>
        <fullName evidence="4">RASSF8_0 protein</fullName>
    </submittedName>
    <submittedName>
        <fullName evidence="6">Ras association domain-containing protein 8 isoform X1</fullName>
    </submittedName>
</protein>
<dbReference type="Gene3D" id="3.10.20.90">
    <property type="entry name" value="Phosphatidylinositol 3-kinase Catalytic Subunit, Chain A, domain 1"/>
    <property type="match status" value="1"/>
</dbReference>
<dbReference type="RefSeq" id="XP_011309385.1">
    <property type="nucleotide sequence ID" value="XM_011311083.1"/>
</dbReference>
<evidence type="ECO:0000313" key="4">
    <source>
        <dbReference type="EMBL" id="JAG76117.1"/>
    </source>
</evidence>
<dbReference type="Proteomes" id="UP000694866">
    <property type="component" value="Unplaced"/>
</dbReference>
<dbReference type="OrthoDB" id="10051571at2759"/>
<dbReference type="GeneID" id="105270256"/>
<reference evidence="4" key="1">
    <citation type="submission" date="2015-01" db="EMBL/GenBank/DDBJ databases">
        <title>Transcriptome Assembly of Fopius arisanus.</title>
        <authorList>
            <person name="Geib S."/>
        </authorList>
    </citation>
    <scope>NUCLEOTIDE SEQUENCE</scope>
</reference>
<dbReference type="Pfam" id="PF21712">
    <property type="entry name" value="RASSF8-10_RA"/>
    <property type="match status" value="1"/>
</dbReference>
<reference evidence="6" key="2">
    <citation type="submission" date="2025-04" db="UniProtKB">
        <authorList>
            <consortium name="RefSeq"/>
        </authorList>
    </citation>
    <scope>IDENTIFICATION</scope>
    <source>
        <strain evidence="6">USDA-PBARC FA_bdor</strain>
        <tissue evidence="6">Whole organism</tissue>
    </source>
</reference>
<keyword evidence="5" id="KW-1185">Reference proteome</keyword>
<evidence type="ECO:0000313" key="6">
    <source>
        <dbReference type="RefSeq" id="XP_011309385.1"/>
    </source>
</evidence>
<feature type="region of interest" description="Disordered" evidence="2">
    <location>
        <begin position="262"/>
        <end position="283"/>
    </location>
</feature>
<dbReference type="PANTHER" id="PTHR15286:SF6">
    <property type="entry name" value="GH01133P"/>
    <property type="match status" value="1"/>
</dbReference>
<feature type="region of interest" description="Disordered" evidence="2">
    <location>
        <begin position="214"/>
        <end position="243"/>
    </location>
</feature>
<sequence length="559" mass="63470">MELKVWVEGIQRIVCGVTESTTCQDVVYALAHATAQSGRFTLVERWRNNERFLAPYENPLTILMKWGEYSADVQLILRRSSADGTKNQNQSSTNSRSSYGTRSNGTQGNSLDPLVISRSHDNGRNNTTNSTSECNDSPEVLKRNRDIRKSLTFSGIHGTSPEGNIEIQMENIAVVQPTLQSKNKDGLIRRNVQTSTDSPTRGSVGEGLFTVQQKKAREIPPYREPPGPENSPHRTLPPYRDPPPPIVTSPIRCHASETIPVSYSHLNGDEPSSPNHPKSKRNLNQEVQDSRNLMQNKSQNSQSPNMVTVAYTQRYAELIRLVNRQRDTINAQQVDLTKFDAEILYWENKNREHCNQVDYISQEINRIESTGRIIDEQINELVHTEEEGELVRQQEKTLKSEITLLRSKLANCETELLQCKNKIRLVMEELALEQHSMNRESDERMVMERKVVNEMERLQNDVEQAKRLAEHTNQAAEVLKQEVSKLEVAIVEKKMQVERLVADMKEANLQSLTVACQDEQIKHLLEGAQKPGSTRKMIGSPRQLETAVPTSKNPHGVWV</sequence>
<dbReference type="InterPro" id="IPR029071">
    <property type="entry name" value="Ubiquitin-like_domsf"/>
</dbReference>
<feature type="compositionally biased region" description="Low complexity" evidence="2">
    <location>
        <begin position="87"/>
        <end position="105"/>
    </location>
</feature>
<keyword evidence="1" id="KW-0175">Coiled coil</keyword>
<dbReference type="InterPro" id="IPR048945">
    <property type="entry name" value="RASSF8/10_RA"/>
</dbReference>
<evidence type="ECO:0000256" key="2">
    <source>
        <dbReference type="SAM" id="MobiDB-lite"/>
    </source>
</evidence>
<evidence type="ECO:0000256" key="1">
    <source>
        <dbReference type="SAM" id="Coils"/>
    </source>
</evidence>
<dbReference type="SMART" id="SM00314">
    <property type="entry name" value="RA"/>
    <property type="match status" value="1"/>
</dbReference>
<dbReference type="EMBL" id="GBYB01006350">
    <property type="protein sequence ID" value="JAG76117.1"/>
    <property type="molecule type" value="Transcribed_RNA"/>
</dbReference>
<dbReference type="PANTHER" id="PTHR15286">
    <property type="entry name" value="RAS-ASSOCIATING DOMAIN CONTAINING PROTEIN"/>
    <property type="match status" value="1"/>
</dbReference>
<feature type="compositionally biased region" description="Polar residues" evidence="2">
    <location>
        <begin position="124"/>
        <end position="135"/>
    </location>
</feature>
<dbReference type="PROSITE" id="PS50200">
    <property type="entry name" value="RA"/>
    <property type="match status" value="1"/>
</dbReference>
<name>A0A0C9RDI7_9HYME</name>
<dbReference type="AlphaFoldDB" id="A0A0C9RDI7"/>